<dbReference type="RefSeq" id="WP_289216811.1">
    <property type="nucleotide sequence ID" value="NZ_JAPVRC010000008.1"/>
</dbReference>
<dbReference type="InterPro" id="IPR007383">
    <property type="entry name" value="DUF445"/>
</dbReference>
<proteinExistence type="inferred from homology"/>
<accession>A0ABW2K1Y0</accession>
<comment type="subcellular location">
    <subcellularLocation>
        <location evidence="1">Cell membrane</location>
    </subcellularLocation>
</comment>
<evidence type="ECO:0000256" key="4">
    <source>
        <dbReference type="ARBA" id="ARBA00022989"/>
    </source>
</evidence>
<evidence type="ECO:0000313" key="7">
    <source>
        <dbReference type="EMBL" id="MFC7320166.1"/>
    </source>
</evidence>
<evidence type="ECO:0000256" key="6">
    <source>
        <dbReference type="SAM" id="Phobius"/>
    </source>
</evidence>
<dbReference type="Proteomes" id="UP001596494">
    <property type="component" value="Unassembled WGS sequence"/>
</dbReference>
<dbReference type="InterPro" id="IPR016991">
    <property type="entry name" value="UCP032178"/>
</dbReference>
<feature type="transmembrane region" description="Helical" evidence="6">
    <location>
        <begin position="355"/>
        <end position="377"/>
    </location>
</feature>
<organism evidence="7 8">
    <name type="scientific">Halobacillus campisalis</name>
    <dbReference type="NCBI Taxonomy" id="435909"/>
    <lineage>
        <taxon>Bacteria</taxon>
        <taxon>Bacillati</taxon>
        <taxon>Bacillota</taxon>
        <taxon>Bacilli</taxon>
        <taxon>Bacillales</taxon>
        <taxon>Bacillaceae</taxon>
        <taxon>Halobacillus</taxon>
    </lineage>
</organism>
<dbReference type="PANTHER" id="PTHR35791">
    <property type="entry name" value="UPF0754 MEMBRANE PROTEIN YHEB"/>
    <property type="match status" value="1"/>
</dbReference>
<keyword evidence="3 6" id="KW-0812">Transmembrane</keyword>
<reference evidence="8" key="1">
    <citation type="journal article" date="2019" name="Int. J. Syst. Evol. Microbiol.">
        <title>The Global Catalogue of Microorganisms (GCM) 10K type strain sequencing project: providing services to taxonomists for standard genome sequencing and annotation.</title>
        <authorList>
            <consortium name="The Broad Institute Genomics Platform"/>
            <consortium name="The Broad Institute Genome Sequencing Center for Infectious Disease"/>
            <person name="Wu L."/>
            <person name="Ma J."/>
        </authorList>
    </citation>
    <scope>NUCLEOTIDE SEQUENCE [LARGE SCALE GENOMIC DNA]</scope>
    <source>
        <strain evidence="8">CCUG 73951</strain>
    </source>
</reference>
<name>A0ABW2K1Y0_9BACI</name>
<evidence type="ECO:0000256" key="3">
    <source>
        <dbReference type="ARBA" id="ARBA00022692"/>
    </source>
</evidence>
<evidence type="ECO:0000256" key="5">
    <source>
        <dbReference type="ARBA" id="ARBA00023136"/>
    </source>
</evidence>
<dbReference type="Pfam" id="PF04286">
    <property type="entry name" value="DUF445"/>
    <property type="match status" value="1"/>
</dbReference>
<feature type="transmembrane region" description="Helical" evidence="6">
    <location>
        <begin position="6"/>
        <end position="30"/>
    </location>
</feature>
<dbReference type="EMBL" id="JBHTBY010000003">
    <property type="protein sequence ID" value="MFC7320166.1"/>
    <property type="molecule type" value="Genomic_DNA"/>
</dbReference>
<sequence>MNAIVLIILMMVIGAAIGGVTNSLAIKMLFRPYKAIYIGKYRLPFTPGLIPKRQPELAKQLGRMVVEHLLTAEGLKRKIEGQEFQNQLTNFAQREVEKALNHEATLQDLFENLEMNIDTQHVEESISTWIEDRYEGLMEKYRDQRLKDLITDKWSDKAEAGADQLAVYIQEKVHLFLASPEGKEKVGDLIDDYLNKQGFLGNMIQSFMGSERVIDRVHPVIIRYVTAGETTDWLQTMLRSELYSALNQRLSYFENQVGKHTITKGLGQAVTRTLPIEKWLNTSIAEWSKSFQSRIIFDVVPLLVPKATVLISSRIEKMMESMHLSEIVQEEVDSFNVGRLEEMVLGISKREFKMITYLGALLGGMIGIFQGILVLLFG</sequence>
<gene>
    <name evidence="7" type="ORF">ACFQMN_04695</name>
</gene>
<comment type="similarity">
    <text evidence="2">Belongs to the UPF0754 family.</text>
</comment>
<evidence type="ECO:0000313" key="8">
    <source>
        <dbReference type="Proteomes" id="UP001596494"/>
    </source>
</evidence>
<keyword evidence="8" id="KW-1185">Reference proteome</keyword>
<evidence type="ECO:0000256" key="2">
    <source>
        <dbReference type="ARBA" id="ARBA00008053"/>
    </source>
</evidence>
<protein>
    <submittedName>
        <fullName evidence="7">DUF445 domain-containing protein</fullName>
    </submittedName>
</protein>
<dbReference type="PANTHER" id="PTHR35791:SF1">
    <property type="entry name" value="UPF0754 MEMBRANE PROTEIN YHEB"/>
    <property type="match status" value="1"/>
</dbReference>
<dbReference type="PIRSF" id="PIRSF032178">
    <property type="entry name" value="UCP032178"/>
    <property type="match status" value="1"/>
</dbReference>
<keyword evidence="4 6" id="KW-1133">Transmembrane helix</keyword>
<keyword evidence="5 6" id="KW-0472">Membrane</keyword>
<evidence type="ECO:0000256" key="1">
    <source>
        <dbReference type="ARBA" id="ARBA00004236"/>
    </source>
</evidence>
<comment type="caution">
    <text evidence="7">The sequence shown here is derived from an EMBL/GenBank/DDBJ whole genome shotgun (WGS) entry which is preliminary data.</text>
</comment>